<evidence type="ECO:0000256" key="2">
    <source>
        <dbReference type="ARBA" id="ARBA00010908"/>
    </source>
</evidence>
<keyword evidence="10" id="KW-0325">Glycoprotein</keyword>
<dbReference type="PANTHER" id="PTHR19325:SF317">
    <property type="entry name" value="COMPLEMENT DECAY-ACCELERATING FACTOR"/>
    <property type="match status" value="1"/>
</dbReference>
<reference evidence="15" key="1">
    <citation type="submission" date="2020-10" db="EMBL/GenBank/DDBJ databases">
        <title>Catharus ustulatus (Swainson's thrush) genome, bCatUst1, primary haplotype v2.</title>
        <authorList>
            <person name="Delmore K."/>
            <person name="Vafadar M."/>
            <person name="Formenti G."/>
            <person name="Chow W."/>
            <person name="Pelan S."/>
            <person name="Howe K."/>
            <person name="Rhie A."/>
            <person name="Mountcastle J."/>
            <person name="Haase B."/>
            <person name="Fedrigo O."/>
            <person name="Jarvis E.D."/>
        </authorList>
    </citation>
    <scope>NUCLEOTIDE SEQUENCE [LARGE SCALE GENOMIC DNA]</scope>
</reference>
<evidence type="ECO:0000256" key="8">
    <source>
        <dbReference type="ARBA" id="ARBA00023136"/>
    </source>
</evidence>
<sequence length="477" mass="49458">HTLLCTSAGIPCLPPPDIPNGRHSGRLQDEFHYGTSVTYSCQPGLALHGEPSIHCTTRDGQNGVWKIQCQPNNTWEPPVPVCQQGKSGCRAPARLGFAELKEPYRNRTVFPEGSRVELECQPGYSQLLGVSAAITCLSNQSWSAALHFCTRKQCPSPESPENGRAVVLTDLLFGSKINYTCDKGYKLVGGSQRICEVSGTGVSWSGDPPVCVTCAAPPAIPHGTHTGGDRDSFSLGDVVTYSCSSGLAPAGDPSLTCTSEDGENGTWRGTVPQCQGTAQGVPRATSPTGGTTAAPGPGTARARWSGTRVPRAIPCRARPPSAARPGAPGAGPSPAAKVCSGPPLPPLPSSASPSLLSCPPLPPLPSSASPALLCLLFPPFLPSSALPCPSSASSSLLSFPPLRSPSLLCLPFPPFLPSSASSSSSQTLGFITATKPPGAGTDQRCHGQEQPRTSLGLAFCSHQGQLNNDILCRNQSQ</sequence>
<feature type="disulfide bond" evidence="12">
    <location>
        <begin position="214"/>
        <end position="257"/>
    </location>
</feature>
<keyword evidence="3" id="KW-0399">Innate immunity</keyword>
<evidence type="ECO:0000256" key="11">
    <source>
        <dbReference type="ARBA" id="ARBA00045541"/>
    </source>
</evidence>
<feature type="compositionally biased region" description="Low complexity" evidence="13">
    <location>
        <begin position="282"/>
        <end position="303"/>
    </location>
</feature>
<dbReference type="InterPro" id="IPR035976">
    <property type="entry name" value="Sushi/SCR/CCP_sf"/>
</dbReference>
<dbReference type="SMART" id="SM00032">
    <property type="entry name" value="CCP"/>
    <property type="match status" value="4"/>
</dbReference>
<dbReference type="PANTHER" id="PTHR19325">
    <property type="entry name" value="COMPLEMENT COMPONENT-RELATED SUSHI DOMAIN-CONTAINING"/>
    <property type="match status" value="1"/>
</dbReference>
<keyword evidence="16" id="KW-1185">Reference proteome</keyword>
<comment type="caution">
    <text evidence="12">Lacks conserved residue(s) required for the propagation of feature annotation.</text>
</comment>
<dbReference type="Ensembl" id="ENSCUST00005025886.1">
    <property type="protein sequence ID" value="ENSCUSP00005025004.1"/>
    <property type="gene ID" value="ENSCUSG00005015568.1"/>
</dbReference>
<evidence type="ECO:0000256" key="1">
    <source>
        <dbReference type="ARBA" id="ARBA00004370"/>
    </source>
</evidence>
<evidence type="ECO:0000256" key="4">
    <source>
        <dbReference type="ARBA" id="ARBA00022659"/>
    </source>
</evidence>
<keyword evidence="8" id="KW-0472">Membrane</keyword>
<organism evidence="15 16">
    <name type="scientific">Catharus ustulatus</name>
    <name type="common">Russet-backed thrush</name>
    <name type="synonym">Hylocichla ustulatus</name>
    <dbReference type="NCBI Taxonomy" id="91951"/>
    <lineage>
        <taxon>Eukaryota</taxon>
        <taxon>Metazoa</taxon>
        <taxon>Chordata</taxon>
        <taxon>Craniata</taxon>
        <taxon>Vertebrata</taxon>
        <taxon>Euteleostomi</taxon>
        <taxon>Archelosauria</taxon>
        <taxon>Archosauria</taxon>
        <taxon>Dinosauria</taxon>
        <taxon>Saurischia</taxon>
        <taxon>Theropoda</taxon>
        <taxon>Coelurosauria</taxon>
        <taxon>Aves</taxon>
        <taxon>Neognathae</taxon>
        <taxon>Neoaves</taxon>
        <taxon>Telluraves</taxon>
        <taxon>Australaves</taxon>
        <taxon>Passeriformes</taxon>
        <taxon>Turdidae</taxon>
        <taxon>Catharus</taxon>
    </lineage>
</organism>
<evidence type="ECO:0000256" key="3">
    <source>
        <dbReference type="ARBA" id="ARBA00022588"/>
    </source>
</evidence>
<dbReference type="Gene3D" id="2.10.70.10">
    <property type="entry name" value="Complement Module, domain 1"/>
    <property type="match status" value="4"/>
</dbReference>
<evidence type="ECO:0000256" key="12">
    <source>
        <dbReference type="PROSITE-ProRule" id="PRU00302"/>
    </source>
</evidence>
<evidence type="ECO:0000256" key="9">
    <source>
        <dbReference type="ARBA" id="ARBA00023157"/>
    </source>
</evidence>
<comment type="subcellular location">
    <subcellularLocation>
        <location evidence="1">Membrane</location>
    </subcellularLocation>
</comment>
<feature type="region of interest" description="Disordered" evidence="13">
    <location>
        <begin position="269"/>
        <end position="341"/>
    </location>
</feature>
<evidence type="ECO:0000259" key="14">
    <source>
        <dbReference type="PROSITE" id="PS50923"/>
    </source>
</evidence>
<feature type="domain" description="Sushi" evidence="14">
    <location>
        <begin position="87"/>
        <end position="151"/>
    </location>
</feature>
<dbReference type="InterPro" id="IPR050350">
    <property type="entry name" value="Compl-Cell_Adhes-Reg"/>
</dbReference>
<keyword evidence="4 12" id="KW-0768">Sushi</keyword>
<evidence type="ECO:0000256" key="6">
    <source>
        <dbReference type="ARBA" id="ARBA00022859"/>
    </source>
</evidence>
<reference evidence="15" key="2">
    <citation type="submission" date="2025-08" db="UniProtKB">
        <authorList>
            <consortium name="Ensembl"/>
        </authorList>
    </citation>
    <scope>IDENTIFICATION</scope>
</reference>
<accession>A0A8C3VBN3</accession>
<evidence type="ECO:0000256" key="7">
    <source>
        <dbReference type="ARBA" id="ARBA00022875"/>
    </source>
</evidence>
<dbReference type="SUPFAM" id="SSF57535">
    <property type="entry name" value="Complement control module/SCR domain"/>
    <property type="match status" value="4"/>
</dbReference>
<dbReference type="CDD" id="cd00033">
    <property type="entry name" value="CCP"/>
    <property type="match status" value="4"/>
</dbReference>
<comment type="function">
    <text evidence="11">This protein recognizes C4b and C3b fragments that condense with cell-surface hydroxyl or amino groups when nascent C4b and C3b are locally generated during C4 and c3 activation. Interaction of daf with cell-associated C4b and C3b polypeptides interferes with their ability to catalyze the conversion of C2 and factor B to enzymatically active C2a and Bb and thereby prevents the formation of C4b2a and C3bBb, the amplification convertases of the complement cascade. Inhibits complement activation by destabilizing and preventing the formation of C3 and C5 convertases, which prevents complement damage.</text>
</comment>
<keyword evidence="6" id="KW-0391">Immunity</keyword>
<comment type="similarity">
    <text evidence="2">Belongs to the receptors of complement activation (RCA) family.</text>
</comment>
<keyword evidence="9 12" id="KW-1015">Disulfide bond</keyword>
<feature type="domain" description="Sushi" evidence="14">
    <location>
        <begin position="10"/>
        <end position="84"/>
    </location>
</feature>
<dbReference type="Proteomes" id="UP000694563">
    <property type="component" value="Chromosome 25"/>
</dbReference>
<dbReference type="FunFam" id="2.10.70.10:FF:000055">
    <property type="entry name" value="Complement decay-accelerating factor, GPI-anchored"/>
    <property type="match status" value="1"/>
</dbReference>
<keyword evidence="5" id="KW-0677">Repeat</keyword>
<feature type="compositionally biased region" description="Low complexity" evidence="13">
    <location>
        <begin position="310"/>
        <end position="336"/>
    </location>
</feature>
<evidence type="ECO:0000313" key="16">
    <source>
        <dbReference type="Proteomes" id="UP000694563"/>
    </source>
</evidence>
<feature type="domain" description="Sushi" evidence="14">
    <location>
        <begin position="212"/>
        <end position="276"/>
    </location>
</feature>
<protein>
    <recommendedName>
        <fullName evidence="14">Sushi domain-containing protein</fullName>
    </recommendedName>
</protein>
<dbReference type="PROSITE" id="PS50923">
    <property type="entry name" value="SUSHI"/>
    <property type="match status" value="4"/>
</dbReference>
<dbReference type="AlphaFoldDB" id="A0A8C3VBN3"/>
<evidence type="ECO:0000256" key="5">
    <source>
        <dbReference type="ARBA" id="ARBA00022737"/>
    </source>
</evidence>
<evidence type="ECO:0000313" key="15">
    <source>
        <dbReference type="Ensembl" id="ENSCUSP00005025004.1"/>
    </source>
</evidence>
<dbReference type="Pfam" id="PF00084">
    <property type="entry name" value="Sushi"/>
    <property type="match status" value="4"/>
</dbReference>
<dbReference type="InterPro" id="IPR000436">
    <property type="entry name" value="Sushi_SCR_CCP_dom"/>
</dbReference>
<proteinExistence type="inferred from homology"/>
<reference evidence="15" key="3">
    <citation type="submission" date="2025-09" db="UniProtKB">
        <authorList>
            <consortium name="Ensembl"/>
        </authorList>
    </citation>
    <scope>IDENTIFICATION</scope>
</reference>
<feature type="domain" description="Sushi" evidence="14">
    <location>
        <begin position="152"/>
        <end position="211"/>
    </location>
</feature>
<evidence type="ECO:0000256" key="10">
    <source>
        <dbReference type="ARBA" id="ARBA00023180"/>
    </source>
</evidence>
<name>A0A8C3VBN3_CATUS</name>
<keyword evidence="7" id="KW-0180">Complement pathway</keyword>
<evidence type="ECO:0000256" key="13">
    <source>
        <dbReference type="SAM" id="MobiDB-lite"/>
    </source>
</evidence>